<evidence type="ECO:0000256" key="1">
    <source>
        <dbReference type="ARBA" id="ARBA00022714"/>
    </source>
</evidence>
<evidence type="ECO:0000259" key="6">
    <source>
        <dbReference type="SMART" id="SM00704"/>
    </source>
</evidence>
<dbReference type="EMBL" id="CAEZYQ010000003">
    <property type="protein sequence ID" value="CAB4732022.1"/>
    <property type="molecule type" value="Genomic_DNA"/>
</dbReference>
<feature type="compositionally biased region" description="Basic and acidic residues" evidence="5">
    <location>
        <begin position="81"/>
        <end position="90"/>
    </location>
</feature>
<keyword evidence="3" id="KW-0408">Iron</keyword>
<keyword evidence="1" id="KW-0001">2Fe-2S</keyword>
<dbReference type="GO" id="GO:0046872">
    <property type="term" value="F:metal ion binding"/>
    <property type="evidence" value="ECO:0007669"/>
    <property type="project" value="UniProtKB-KW"/>
</dbReference>
<dbReference type="Gene3D" id="3.40.5.90">
    <property type="entry name" value="CDGSH iron-sulfur domain, mitoNEET-type"/>
    <property type="match status" value="1"/>
</dbReference>
<dbReference type="GO" id="GO:0051537">
    <property type="term" value="F:2 iron, 2 sulfur cluster binding"/>
    <property type="evidence" value="ECO:0007669"/>
    <property type="project" value="UniProtKB-KW"/>
</dbReference>
<reference evidence="7" key="1">
    <citation type="submission" date="2020-05" db="EMBL/GenBank/DDBJ databases">
        <authorList>
            <person name="Chiriac C."/>
            <person name="Salcher M."/>
            <person name="Ghai R."/>
            <person name="Kavagutti S V."/>
        </authorList>
    </citation>
    <scope>NUCLEOTIDE SEQUENCE</scope>
</reference>
<keyword evidence="2" id="KW-0479">Metal-binding</keyword>
<dbReference type="SMART" id="SM00704">
    <property type="entry name" value="ZnF_CDGSH"/>
    <property type="match status" value="1"/>
</dbReference>
<dbReference type="InterPro" id="IPR018967">
    <property type="entry name" value="FeS-contain_CDGSH-typ"/>
</dbReference>
<dbReference type="InterPro" id="IPR042216">
    <property type="entry name" value="MitoNEET_CISD"/>
</dbReference>
<evidence type="ECO:0000256" key="5">
    <source>
        <dbReference type="SAM" id="MobiDB-lite"/>
    </source>
</evidence>
<evidence type="ECO:0000256" key="2">
    <source>
        <dbReference type="ARBA" id="ARBA00022723"/>
    </source>
</evidence>
<dbReference type="GO" id="GO:0005737">
    <property type="term" value="C:cytoplasm"/>
    <property type="evidence" value="ECO:0007669"/>
    <property type="project" value="UniProtKB-ARBA"/>
</dbReference>
<proteinExistence type="predicted"/>
<dbReference type="AlphaFoldDB" id="A0A6J6SBA1"/>
<accession>A0A6J6SBA1</accession>
<evidence type="ECO:0000256" key="4">
    <source>
        <dbReference type="ARBA" id="ARBA00023014"/>
    </source>
</evidence>
<keyword evidence="4" id="KW-0411">Iron-sulfur</keyword>
<sequence length="90" mass="9662">MSSRAGRATDEREVMLCADGPILLPGPVTVEDEDGVKHHSERPVVAVCRCGATGSAPWCDGSHKLVRRGAGPRAVPRPRRSGSDRPLEDY</sequence>
<feature type="domain" description="Iron-binding zinc finger CDGSH type" evidence="6">
    <location>
        <begin position="25"/>
        <end position="69"/>
    </location>
</feature>
<organism evidence="7">
    <name type="scientific">freshwater metagenome</name>
    <dbReference type="NCBI Taxonomy" id="449393"/>
    <lineage>
        <taxon>unclassified sequences</taxon>
        <taxon>metagenomes</taxon>
        <taxon>ecological metagenomes</taxon>
    </lineage>
</organism>
<feature type="region of interest" description="Disordered" evidence="5">
    <location>
        <begin position="66"/>
        <end position="90"/>
    </location>
</feature>
<name>A0A6J6SBA1_9ZZZZ</name>
<dbReference type="Pfam" id="PF09360">
    <property type="entry name" value="zf-CDGSH"/>
    <property type="match status" value="1"/>
</dbReference>
<evidence type="ECO:0000313" key="7">
    <source>
        <dbReference type="EMBL" id="CAB4732022.1"/>
    </source>
</evidence>
<protein>
    <submittedName>
        <fullName evidence="7">Unannotated protein</fullName>
    </submittedName>
</protein>
<evidence type="ECO:0000256" key="3">
    <source>
        <dbReference type="ARBA" id="ARBA00023004"/>
    </source>
</evidence>
<gene>
    <name evidence="7" type="ORF">UFOPK2761_00579</name>
</gene>